<reference evidence="1 2" key="1">
    <citation type="submission" date="2017-07" db="EMBL/GenBank/DDBJ databases">
        <title>Draft genome of Ochrobactrum lupini type strain LUP21.</title>
        <authorList>
            <person name="Krzyzanowska D.M."/>
            <person name="Jafra S."/>
        </authorList>
    </citation>
    <scope>NUCLEOTIDE SEQUENCE [LARGE SCALE GENOMIC DNA]</scope>
    <source>
        <strain evidence="1 2">LUP21</strain>
    </source>
</reference>
<protein>
    <submittedName>
        <fullName evidence="1">Uncharacterized protein</fullName>
    </submittedName>
</protein>
<name>A0A256GYS5_9HYPH</name>
<dbReference type="EMBL" id="NNRN01000031">
    <property type="protein sequence ID" value="OYR32050.1"/>
    <property type="molecule type" value="Genomic_DNA"/>
</dbReference>
<accession>A0A256GYS5</accession>
<proteinExistence type="predicted"/>
<organism evidence="1 2">
    <name type="scientific">Brucella lupini</name>
    <dbReference type="NCBI Taxonomy" id="255457"/>
    <lineage>
        <taxon>Bacteria</taxon>
        <taxon>Pseudomonadati</taxon>
        <taxon>Pseudomonadota</taxon>
        <taxon>Alphaproteobacteria</taxon>
        <taxon>Hyphomicrobiales</taxon>
        <taxon>Brucellaceae</taxon>
        <taxon>Brucella/Ochrobactrum group</taxon>
        <taxon>Brucella</taxon>
    </lineage>
</organism>
<gene>
    <name evidence="1" type="ORF">CES86_0405</name>
</gene>
<dbReference type="Proteomes" id="UP000216363">
    <property type="component" value="Unassembled WGS sequence"/>
</dbReference>
<sequence>MSGSDETGWFRSIKKVGATRRPFLLFHLASVGVHLEKCETVFRQYVL</sequence>
<evidence type="ECO:0000313" key="1">
    <source>
        <dbReference type="EMBL" id="OYR32050.1"/>
    </source>
</evidence>
<evidence type="ECO:0000313" key="2">
    <source>
        <dbReference type="Proteomes" id="UP000216363"/>
    </source>
</evidence>
<comment type="caution">
    <text evidence="1">The sequence shown here is derived from an EMBL/GenBank/DDBJ whole genome shotgun (WGS) entry which is preliminary data.</text>
</comment>
<dbReference type="AlphaFoldDB" id="A0A256GYS5"/>